<feature type="transmembrane region" description="Helical" evidence="7">
    <location>
        <begin position="219"/>
        <end position="238"/>
    </location>
</feature>
<dbReference type="PANTHER" id="PTHR32322:SF18">
    <property type="entry name" value="S-ADENOSYLMETHIONINE_S-ADENOSYLHOMOCYSTEINE TRANSPORTER"/>
    <property type="match status" value="1"/>
</dbReference>
<evidence type="ECO:0000259" key="8">
    <source>
        <dbReference type="Pfam" id="PF00892"/>
    </source>
</evidence>
<evidence type="ECO:0000313" key="9">
    <source>
        <dbReference type="EMBL" id="HJA93497.1"/>
    </source>
</evidence>
<proteinExistence type="inferred from homology"/>
<dbReference type="InterPro" id="IPR037185">
    <property type="entry name" value="EmrE-like"/>
</dbReference>
<keyword evidence="5 7" id="KW-1133">Transmembrane helix</keyword>
<dbReference type="Proteomes" id="UP000886858">
    <property type="component" value="Unassembled WGS sequence"/>
</dbReference>
<feature type="transmembrane region" description="Helical" evidence="7">
    <location>
        <begin position="129"/>
        <end position="146"/>
    </location>
</feature>
<feature type="transmembrane region" description="Helical" evidence="7">
    <location>
        <begin position="39"/>
        <end position="60"/>
    </location>
</feature>
<organism evidence="9 10">
    <name type="scientific">Candidatus Eisenbergiella merdipullorum</name>
    <dbReference type="NCBI Taxonomy" id="2838553"/>
    <lineage>
        <taxon>Bacteria</taxon>
        <taxon>Bacillati</taxon>
        <taxon>Bacillota</taxon>
        <taxon>Clostridia</taxon>
        <taxon>Lachnospirales</taxon>
        <taxon>Lachnospiraceae</taxon>
        <taxon>Eisenbergiella</taxon>
    </lineage>
</organism>
<evidence type="ECO:0000256" key="5">
    <source>
        <dbReference type="ARBA" id="ARBA00022989"/>
    </source>
</evidence>
<feature type="domain" description="EamA" evidence="8">
    <location>
        <begin position="5"/>
        <end position="146"/>
    </location>
</feature>
<evidence type="ECO:0000256" key="1">
    <source>
        <dbReference type="ARBA" id="ARBA00004651"/>
    </source>
</evidence>
<gene>
    <name evidence="9" type="ORF">H9717_10360</name>
</gene>
<feature type="domain" description="EamA" evidence="8">
    <location>
        <begin position="156"/>
        <end position="285"/>
    </location>
</feature>
<evidence type="ECO:0000313" key="10">
    <source>
        <dbReference type="Proteomes" id="UP000886858"/>
    </source>
</evidence>
<dbReference type="InterPro" id="IPR000620">
    <property type="entry name" value="EamA_dom"/>
</dbReference>
<dbReference type="InterPro" id="IPR050638">
    <property type="entry name" value="AA-Vitamin_Transporters"/>
</dbReference>
<comment type="similarity">
    <text evidence="2">Belongs to the EamA transporter family.</text>
</comment>
<evidence type="ECO:0000256" key="7">
    <source>
        <dbReference type="SAM" id="Phobius"/>
    </source>
</evidence>
<dbReference type="PANTHER" id="PTHR32322">
    <property type="entry name" value="INNER MEMBRANE TRANSPORTER"/>
    <property type="match status" value="1"/>
</dbReference>
<evidence type="ECO:0000256" key="3">
    <source>
        <dbReference type="ARBA" id="ARBA00022475"/>
    </source>
</evidence>
<feature type="transmembrane region" description="Helical" evidence="7">
    <location>
        <begin position="72"/>
        <end position="93"/>
    </location>
</feature>
<reference evidence="9" key="2">
    <citation type="submission" date="2021-04" db="EMBL/GenBank/DDBJ databases">
        <authorList>
            <person name="Gilroy R."/>
        </authorList>
    </citation>
    <scope>NUCLEOTIDE SEQUENCE</scope>
    <source>
        <strain evidence="9">CHK179-7159</strain>
    </source>
</reference>
<dbReference type="SUPFAM" id="SSF103481">
    <property type="entry name" value="Multidrug resistance efflux transporter EmrE"/>
    <property type="match status" value="2"/>
</dbReference>
<accession>A0A9D2I744</accession>
<dbReference type="EMBL" id="DWYY01000113">
    <property type="protein sequence ID" value="HJA93497.1"/>
    <property type="molecule type" value="Genomic_DNA"/>
</dbReference>
<protein>
    <submittedName>
        <fullName evidence="9">DMT family transporter</fullName>
    </submittedName>
</protein>
<keyword evidence="4 7" id="KW-0812">Transmembrane</keyword>
<feature type="transmembrane region" description="Helical" evidence="7">
    <location>
        <begin position="272"/>
        <end position="289"/>
    </location>
</feature>
<keyword evidence="6 7" id="KW-0472">Membrane</keyword>
<evidence type="ECO:0000256" key="6">
    <source>
        <dbReference type="ARBA" id="ARBA00023136"/>
    </source>
</evidence>
<dbReference type="Pfam" id="PF00892">
    <property type="entry name" value="EamA"/>
    <property type="match status" value="2"/>
</dbReference>
<feature type="transmembrane region" description="Helical" evidence="7">
    <location>
        <begin position="105"/>
        <end position="122"/>
    </location>
</feature>
<dbReference type="AlphaFoldDB" id="A0A9D2I744"/>
<evidence type="ECO:0000256" key="2">
    <source>
        <dbReference type="ARBA" id="ARBA00007362"/>
    </source>
</evidence>
<feature type="transmembrane region" description="Helical" evidence="7">
    <location>
        <begin position="247"/>
        <end position="266"/>
    </location>
</feature>
<reference evidence="9" key="1">
    <citation type="journal article" date="2021" name="PeerJ">
        <title>Extensive microbial diversity within the chicken gut microbiome revealed by metagenomics and culture.</title>
        <authorList>
            <person name="Gilroy R."/>
            <person name="Ravi A."/>
            <person name="Getino M."/>
            <person name="Pursley I."/>
            <person name="Horton D.L."/>
            <person name="Alikhan N.F."/>
            <person name="Baker D."/>
            <person name="Gharbi K."/>
            <person name="Hall N."/>
            <person name="Watson M."/>
            <person name="Adriaenssens E.M."/>
            <person name="Foster-Nyarko E."/>
            <person name="Jarju S."/>
            <person name="Secka A."/>
            <person name="Antonio M."/>
            <person name="Oren A."/>
            <person name="Chaudhuri R.R."/>
            <person name="La Ragione R."/>
            <person name="Hildebrand F."/>
            <person name="Pallen M.J."/>
        </authorList>
    </citation>
    <scope>NUCLEOTIDE SEQUENCE</scope>
    <source>
        <strain evidence="9">CHK179-7159</strain>
    </source>
</reference>
<dbReference type="GO" id="GO:0005886">
    <property type="term" value="C:plasma membrane"/>
    <property type="evidence" value="ECO:0007669"/>
    <property type="project" value="UniProtKB-SubCell"/>
</dbReference>
<comment type="caution">
    <text evidence="9">The sequence shown here is derived from an EMBL/GenBank/DDBJ whole genome shotgun (WGS) entry which is preliminary data.</text>
</comment>
<evidence type="ECO:0000256" key="4">
    <source>
        <dbReference type="ARBA" id="ARBA00022692"/>
    </source>
</evidence>
<name>A0A9D2I744_9FIRM</name>
<feature type="transmembrane region" description="Helical" evidence="7">
    <location>
        <begin position="185"/>
        <end position="207"/>
    </location>
</feature>
<feature type="transmembrane region" description="Helical" evidence="7">
    <location>
        <begin position="152"/>
        <end position="173"/>
    </location>
</feature>
<keyword evidence="3" id="KW-1003">Cell membrane</keyword>
<comment type="subcellular location">
    <subcellularLocation>
        <location evidence="1">Cell membrane</location>
        <topology evidence="1">Multi-pass membrane protein</topology>
    </subcellularLocation>
</comment>
<dbReference type="Gene3D" id="1.10.3730.20">
    <property type="match status" value="1"/>
</dbReference>
<sequence length="292" mass="31760">MSKKKALLSALFVMLLWGSLFPVVKVGYAAYHIRTTGDILLFAGIRFTVCGAVICLYSLWKDRASYAAVKTSLWPVLLSGFIAVTLHYGFTYLGLNDTDSSKTAILKQVGVLFYVCFSFLFFKDDKPTLKKFAAAVLGFAGIITINAGSGGIVFHIGDLCIIAASFCTVFSNVISKKALATVKPVTMTGVSQLFGGFLLLAVGIMMGGSMGLTWQKAHILLYICAASIISYCLWFIIVKQGELSRLFIIKFAEPMFACIFGALLLGEDIFKMQYLLAFLLIAGGIYIANDKV</sequence>